<reference evidence="11" key="1">
    <citation type="submission" date="2015-03" db="EMBL/GenBank/DDBJ databases">
        <title>MIGS Cultured Bacterial/Archaeal sample from Brevibacillus laterosporus.</title>
        <authorList>
            <person name="Zeng D."/>
            <person name="Zhu L."/>
            <person name="Dong G."/>
            <person name="Ye W."/>
            <person name="Ren D."/>
            <person name="Wu L."/>
            <person name="Xu J."/>
            <person name="Li G."/>
            <person name="Guo L."/>
        </authorList>
    </citation>
    <scope>NUCLEOTIDE SEQUENCE</scope>
    <source>
        <strain evidence="11">B9</strain>
    </source>
</reference>
<proteinExistence type="inferred from homology"/>
<name>A0A0F7EGW5_BRELA</name>
<keyword evidence="4 9" id="KW-0812">Transmembrane</keyword>
<dbReference type="Gene3D" id="1.10.3720.10">
    <property type="entry name" value="MetI-like"/>
    <property type="match status" value="1"/>
</dbReference>
<feature type="transmembrane region" description="Helical" evidence="9">
    <location>
        <begin position="21"/>
        <end position="38"/>
    </location>
</feature>
<dbReference type="EMBL" id="CP011074">
    <property type="protein sequence ID" value="AKF93553.1"/>
    <property type="molecule type" value="Genomic_DNA"/>
</dbReference>
<evidence type="ECO:0000256" key="1">
    <source>
        <dbReference type="ARBA" id="ARBA00004141"/>
    </source>
</evidence>
<dbReference type="AlphaFoldDB" id="A0A0F7EGW5"/>
<dbReference type="GO" id="GO:0015871">
    <property type="term" value="P:choline transport"/>
    <property type="evidence" value="ECO:0007669"/>
    <property type="project" value="TreeGrafter"/>
</dbReference>
<dbReference type="CDD" id="cd13639">
    <property type="entry name" value="PBP2_OpuAC_like"/>
    <property type="match status" value="1"/>
</dbReference>
<evidence type="ECO:0000256" key="4">
    <source>
        <dbReference type="ARBA" id="ARBA00022692"/>
    </source>
</evidence>
<evidence type="ECO:0000256" key="2">
    <source>
        <dbReference type="ARBA" id="ARBA00022448"/>
    </source>
</evidence>
<dbReference type="Pfam" id="PF04069">
    <property type="entry name" value="OpuAC"/>
    <property type="match status" value="1"/>
</dbReference>
<dbReference type="Pfam" id="PF00528">
    <property type="entry name" value="BPD_transp_1"/>
    <property type="match status" value="1"/>
</dbReference>
<dbReference type="GO" id="GO:0015226">
    <property type="term" value="F:carnitine transmembrane transporter activity"/>
    <property type="evidence" value="ECO:0007669"/>
    <property type="project" value="TreeGrafter"/>
</dbReference>
<feature type="transmembrane region" description="Helical" evidence="9">
    <location>
        <begin position="249"/>
        <end position="268"/>
    </location>
</feature>
<dbReference type="CDD" id="cd06261">
    <property type="entry name" value="TM_PBP2"/>
    <property type="match status" value="1"/>
</dbReference>
<dbReference type="GO" id="GO:0005275">
    <property type="term" value="F:amine transmembrane transporter activity"/>
    <property type="evidence" value="ECO:0007669"/>
    <property type="project" value="TreeGrafter"/>
</dbReference>
<organism evidence="11">
    <name type="scientific">Brevibacillus laterosporus</name>
    <name type="common">Bacillus laterosporus</name>
    <dbReference type="NCBI Taxonomy" id="1465"/>
    <lineage>
        <taxon>Bacteria</taxon>
        <taxon>Bacillati</taxon>
        <taxon>Bacillota</taxon>
        <taxon>Bacilli</taxon>
        <taxon>Bacillales</taxon>
        <taxon>Paenibacillaceae</taxon>
        <taxon>Brevibacillus</taxon>
    </lineage>
</organism>
<dbReference type="SUPFAM" id="SSF161098">
    <property type="entry name" value="MetI-like"/>
    <property type="match status" value="1"/>
</dbReference>
<comment type="similarity">
    <text evidence="8">In the N-terminal section; belongs to the binding-protein-dependent transport system permease family.</text>
</comment>
<evidence type="ECO:0000256" key="3">
    <source>
        <dbReference type="ARBA" id="ARBA00022475"/>
    </source>
</evidence>
<dbReference type="InterPro" id="IPR007210">
    <property type="entry name" value="ABC_Gly_betaine_transp_sub-bd"/>
</dbReference>
<evidence type="ECO:0000313" key="11">
    <source>
        <dbReference type="EMBL" id="AKF93553.1"/>
    </source>
</evidence>
<feature type="transmembrane region" description="Helical" evidence="9">
    <location>
        <begin position="203"/>
        <end position="229"/>
    </location>
</feature>
<keyword evidence="5 9" id="KW-1133">Transmembrane helix</keyword>
<feature type="transmembrane region" description="Helical" evidence="9">
    <location>
        <begin position="70"/>
        <end position="87"/>
    </location>
</feature>
<sequence>MNMFKIPLGSWIESLEAWFDASLGPLFAVISAIIGGLVSGFEWLFMNIPALLFIVLFSLIIYFVARWRMALFSLLGLLLIYNLGYWPQTMMTLAQVLTAAMISILLGVPIGIWCAKKNTAQSIVTPILDFMQTMPAFVYLLPAVTFFSLGVVPGVIASVIFAIPPTIRLTNLGIRQVPEDLVEAADAFGSTPMQKLIKLQLPLAIPSIMAGINQTIMLSLSMVVISSMIGAQGLGSDVYRAVTQTKTGVGFEAGIAVVILAIILDRFTQTLIKGQEKKSAKPTIKYSRPFILTSIAILVISSIVNGVAGNGGGNAKNITLSYVAWDSEIASTHVVKQVLEQKLGYQVNMLQVEAGPMWTGVATKSADALVAAWLPKTHASFYAKNKDQVEDLGANLEGTRLGLVVPEYMNITSIDDLRRSDIKNATKATIIGIEPGAGLMSAATKMLQDYQLTDWTLMEASSAAMATELQKAYSQQKPIVVTGWTPHWMFAKMKLKYLDDPKKSFGEDEQIHTIVRLGLQEDLPDAYQFLRQFKWTPEDMAQVMVRIQEGVEPDDAAKEWIDAHPETVEKWLAGIELK</sequence>
<feature type="transmembrane region" description="Helical" evidence="9">
    <location>
        <begin position="93"/>
        <end position="115"/>
    </location>
</feature>
<dbReference type="Gene3D" id="3.10.105.10">
    <property type="entry name" value="Dipeptide-binding Protein, Domain 3"/>
    <property type="match status" value="2"/>
</dbReference>
<dbReference type="FunFam" id="1.10.3720.10:FF:000001">
    <property type="entry name" value="Glycine betaine ABC transporter, permease"/>
    <property type="match status" value="1"/>
</dbReference>
<dbReference type="PANTHER" id="PTHR47737">
    <property type="entry name" value="GLYCINE BETAINE/PROLINE BETAINE TRANSPORT SYSTEM PERMEASE PROTEIN PROW"/>
    <property type="match status" value="1"/>
</dbReference>
<dbReference type="Gene3D" id="3.40.190.100">
    <property type="entry name" value="Glycine betaine-binding periplasmic protein, domain 2"/>
    <property type="match status" value="1"/>
</dbReference>
<evidence type="ECO:0000256" key="9">
    <source>
        <dbReference type="RuleBase" id="RU363032"/>
    </source>
</evidence>
<dbReference type="RefSeq" id="WP_031412423.1">
    <property type="nucleotide sequence ID" value="NZ_CP011074.1"/>
</dbReference>
<keyword evidence="2 9" id="KW-0813">Transport</keyword>
<dbReference type="PANTHER" id="PTHR47737:SF1">
    <property type="entry name" value="GLYCINE BETAINE_PROLINE BETAINE TRANSPORT SYSTEM PERMEASE PROTEIN PROW"/>
    <property type="match status" value="1"/>
</dbReference>
<dbReference type="PROSITE" id="PS50928">
    <property type="entry name" value="ABC_TM1"/>
    <property type="match status" value="1"/>
</dbReference>
<dbReference type="InterPro" id="IPR035906">
    <property type="entry name" value="MetI-like_sf"/>
</dbReference>
<evidence type="ECO:0000256" key="5">
    <source>
        <dbReference type="ARBA" id="ARBA00022989"/>
    </source>
</evidence>
<comment type="subcellular location">
    <subcellularLocation>
        <location evidence="9">Cell membrane</location>
        <topology evidence="9">Multi-pass membrane protein</topology>
    </subcellularLocation>
    <subcellularLocation>
        <location evidence="1">Membrane</location>
        <topology evidence="1">Multi-pass membrane protein</topology>
    </subcellularLocation>
</comment>
<feature type="domain" description="ABC transmembrane type-1" evidence="10">
    <location>
        <begin position="89"/>
        <end position="268"/>
    </location>
</feature>
<dbReference type="GO" id="GO:0031460">
    <property type="term" value="P:glycine betaine transport"/>
    <property type="evidence" value="ECO:0007669"/>
    <property type="project" value="TreeGrafter"/>
</dbReference>
<feature type="transmembrane region" description="Helical" evidence="9">
    <location>
        <begin position="44"/>
        <end position="63"/>
    </location>
</feature>
<feature type="transmembrane region" description="Helical" evidence="9">
    <location>
        <begin position="289"/>
        <end position="308"/>
    </location>
</feature>
<feature type="transmembrane region" description="Helical" evidence="9">
    <location>
        <begin position="146"/>
        <end position="167"/>
    </location>
</feature>
<comment type="similarity">
    <text evidence="7">In the C-terminal section; belongs to the OsmX family.</text>
</comment>
<keyword evidence="6 9" id="KW-0472">Membrane</keyword>
<gene>
    <name evidence="11" type="ORF">EX87_07825</name>
</gene>
<dbReference type="SUPFAM" id="SSF53850">
    <property type="entry name" value="Periplasmic binding protein-like II"/>
    <property type="match status" value="1"/>
</dbReference>
<evidence type="ECO:0000256" key="8">
    <source>
        <dbReference type="ARBA" id="ARBA00035652"/>
    </source>
</evidence>
<evidence type="ECO:0000256" key="6">
    <source>
        <dbReference type="ARBA" id="ARBA00023136"/>
    </source>
</evidence>
<evidence type="ECO:0000259" key="10">
    <source>
        <dbReference type="PROSITE" id="PS50928"/>
    </source>
</evidence>
<protein>
    <submittedName>
        <fullName evidence="11">Glycine/betaine ABC transporter permease</fullName>
    </submittedName>
</protein>
<keyword evidence="3" id="KW-1003">Cell membrane</keyword>
<evidence type="ECO:0000256" key="7">
    <source>
        <dbReference type="ARBA" id="ARBA00035642"/>
    </source>
</evidence>
<accession>A0A0F7EGW5</accession>
<comment type="similarity">
    <text evidence="9">Belongs to the binding-protein-dependent transport system permease family.</text>
</comment>
<dbReference type="GO" id="GO:0043190">
    <property type="term" value="C:ATP-binding cassette (ABC) transporter complex"/>
    <property type="evidence" value="ECO:0007669"/>
    <property type="project" value="InterPro"/>
</dbReference>
<dbReference type="InterPro" id="IPR000515">
    <property type="entry name" value="MetI-like"/>
</dbReference>